<proteinExistence type="predicted"/>
<accession>O29442</accession>
<dbReference type="PaxDb" id="224325-AF_0816"/>
<dbReference type="STRING" id="224325.AF_0816"/>
<dbReference type="Gene3D" id="3.40.50.1820">
    <property type="entry name" value="alpha/beta hydrolase"/>
    <property type="match status" value="1"/>
</dbReference>
<dbReference type="EMBL" id="AE000782">
    <property type="protein sequence ID" value="AAB90426.1"/>
    <property type="molecule type" value="Genomic_DNA"/>
</dbReference>
<dbReference type="RefSeq" id="WP_010878319.1">
    <property type="nucleotide sequence ID" value="NC_000917.1"/>
</dbReference>
<dbReference type="PANTHER" id="PTHR21562">
    <property type="entry name" value="NOTUM-RELATED"/>
    <property type="match status" value="1"/>
</dbReference>
<dbReference type="Pfam" id="PF03283">
    <property type="entry name" value="PAE"/>
    <property type="match status" value="1"/>
</dbReference>
<name>O29442_ARCFU</name>
<dbReference type="HOGENOM" id="CLU_610639_0_0_2"/>
<dbReference type="PANTHER" id="PTHR21562:SF83">
    <property type="entry name" value="PECTIN ACETYLESTERASE 4"/>
    <property type="match status" value="1"/>
</dbReference>
<dbReference type="eggNOG" id="arCOG12019">
    <property type="taxonomic scope" value="Archaea"/>
</dbReference>
<gene>
    <name evidence="1" type="ordered locus">AF_0816</name>
</gene>
<evidence type="ECO:0000313" key="2">
    <source>
        <dbReference type="Proteomes" id="UP000002199"/>
    </source>
</evidence>
<dbReference type="AlphaFoldDB" id="O29442"/>
<dbReference type="GeneID" id="1484035"/>
<keyword evidence="2" id="KW-1185">Reference proteome</keyword>
<dbReference type="GO" id="GO:0016787">
    <property type="term" value="F:hydrolase activity"/>
    <property type="evidence" value="ECO:0007669"/>
    <property type="project" value="InterPro"/>
</dbReference>
<dbReference type="InterPro" id="IPR029058">
    <property type="entry name" value="AB_hydrolase_fold"/>
</dbReference>
<dbReference type="PIR" id="H69351">
    <property type="entry name" value="H69351"/>
</dbReference>
<dbReference type="InterPro" id="IPR004963">
    <property type="entry name" value="PAE/NOTUM"/>
</dbReference>
<sequence>MRWWLCILVLLLAVPAQALLMPGTRVVEEHHANPFEIDVSSIDNLGDIPVDDPSDGINWSFLYLPYPNCTSGTGDATFIAVSRGSSNNILIYLEGGGACSDFYTCGMGQYVDHASCNATPTATVTTLNPNPWVVSYHYRYGIFDRANPDNPFRDWTIVFVPYSTGDVHWGNRVVKYCYYNPYNLSQVDCSINFTVHHVGFVNAITAIRWAAEQGDFDKVVIAGSSAGGYGTIVHSFYAREIFGKPILAIDDAGPGLNVNQSNFTIQMLFGIETLNETWGAYDNLPDDAQDFLGDRDPIFFVDYFLDHYPDSRFALYEDQMDYTIGVFFNGYTEEQFRDLLLNKACEIKAMHRHNFFRYLPLGTEHTILAYPWFYEKNIHNYRVYEWVWDLIKGKKRDAVELDGVRGIYLACPPGIFAK</sequence>
<dbReference type="ESTHER" id="arcfu-o29442">
    <property type="family name" value="Pectinacetylesterase-Notum"/>
</dbReference>
<dbReference type="EnsemblBacteria" id="AAB90426">
    <property type="protein sequence ID" value="AAB90426"/>
    <property type="gene ID" value="AF_0816"/>
</dbReference>
<organism evidence="1 2">
    <name type="scientific">Archaeoglobus fulgidus (strain ATCC 49558 / DSM 4304 / JCM 9628 / NBRC 100126 / VC-16)</name>
    <dbReference type="NCBI Taxonomy" id="224325"/>
    <lineage>
        <taxon>Archaea</taxon>
        <taxon>Methanobacteriati</taxon>
        <taxon>Methanobacteriota</taxon>
        <taxon>Archaeoglobi</taxon>
        <taxon>Archaeoglobales</taxon>
        <taxon>Archaeoglobaceae</taxon>
        <taxon>Archaeoglobus</taxon>
    </lineage>
</organism>
<reference evidence="1 2" key="1">
    <citation type="journal article" date="1997" name="Nature">
        <title>The complete genome sequence of the hyperthermophilic, sulphate-reducing archaeon Archaeoglobus fulgidus.</title>
        <authorList>
            <person name="Klenk H.P."/>
            <person name="Clayton R.A."/>
            <person name="Tomb J."/>
            <person name="White O."/>
            <person name="Nelson K.E."/>
            <person name="Ketchum K.A."/>
            <person name="Dodson R.J."/>
            <person name="Gwinn M."/>
            <person name="Hickey E.K."/>
            <person name="Peterson J.D."/>
            <person name="Richardson D.L."/>
            <person name="Kerlavage A.R."/>
            <person name="Graham D.E."/>
            <person name="Kyrpides N.C."/>
            <person name="Fleischmann R.D."/>
            <person name="Quackenbush J."/>
            <person name="Lee N.H."/>
            <person name="Sutton G.G."/>
            <person name="Gill S."/>
            <person name="Kirkness E.F."/>
            <person name="Dougherty B.A."/>
            <person name="McKenney K."/>
            <person name="Adams M.D."/>
            <person name="Loftus B."/>
            <person name="Peterson S."/>
            <person name="Reich C.I."/>
            <person name="McNeil L.K."/>
            <person name="Badger J.H."/>
            <person name="Glodek A."/>
            <person name="Zhou L."/>
            <person name="Overbeek R."/>
            <person name="Gocayne J.D."/>
            <person name="Weidman J.F."/>
            <person name="McDonald L."/>
            <person name="Utterback T."/>
            <person name="Cotton M.D."/>
            <person name="Spriggs T."/>
            <person name="Artiach P."/>
            <person name="Kaine B.P."/>
            <person name="Sykes S.M."/>
            <person name="Sadow P.W."/>
            <person name="D'Andrea K.P."/>
            <person name="Bowman C."/>
            <person name="Fujii C."/>
            <person name="Garland S.A."/>
            <person name="Mason T.M."/>
            <person name="Olsen G.J."/>
            <person name="Fraser C.M."/>
            <person name="Smith H.O."/>
            <person name="Woese C.R."/>
            <person name="Venter J.C."/>
        </authorList>
    </citation>
    <scope>NUCLEOTIDE SEQUENCE [LARGE SCALE GENOMIC DNA]</scope>
    <source>
        <strain evidence="2">ATCC 49558 / DSM 4304 / JCM 9628 / NBRC 100126 / VC-16</strain>
    </source>
</reference>
<protein>
    <submittedName>
        <fullName evidence="1">VtpJ-therm, putative</fullName>
    </submittedName>
</protein>
<dbReference type="OrthoDB" id="371634at2157"/>
<dbReference type="SUPFAM" id="SSF53474">
    <property type="entry name" value="alpha/beta-Hydrolases"/>
    <property type="match status" value="1"/>
</dbReference>
<evidence type="ECO:0000313" key="1">
    <source>
        <dbReference type="EMBL" id="AAB90426.1"/>
    </source>
</evidence>
<dbReference type="KEGG" id="afu:AF_0816"/>
<dbReference type="DNASU" id="1484035"/>
<dbReference type="Proteomes" id="UP000002199">
    <property type="component" value="Chromosome"/>
</dbReference>